<proteinExistence type="predicted"/>
<evidence type="ECO:0000313" key="4">
    <source>
        <dbReference type="EMBL" id="NUA98429.1"/>
    </source>
</evidence>
<dbReference type="InterPro" id="IPR000182">
    <property type="entry name" value="GNAT_dom"/>
</dbReference>
<evidence type="ECO:0000259" key="3">
    <source>
        <dbReference type="PROSITE" id="PS51186"/>
    </source>
</evidence>
<dbReference type="PROSITE" id="PS51186">
    <property type="entry name" value="GNAT"/>
    <property type="match status" value="1"/>
</dbReference>
<keyword evidence="1" id="KW-0808">Transferase</keyword>
<dbReference type="Gene3D" id="3.40.630.30">
    <property type="match status" value="1"/>
</dbReference>
<keyword evidence="5" id="KW-1185">Reference proteome</keyword>
<sequence>MTDVVADTGAEAGADVVIAAESPRQDAVVALVAALDRYLLDLYPADTCHLLDIGELEAPDLRFLVARKDGVPVGCAALRVDPAGYGEIKRMYVDPAARGQRIGDRLLARLEEQARAEGLDALMLESGIHQPEALALYRKAGFTDRGPYACYEDNGVSIFMEKRLTETVR</sequence>
<protein>
    <submittedName>
        <fullName evidence="4">GNAT family N-acetyltransferase</fullName>
    </submittedName>
</protein>
<dbReference type="CDD" id="cd04301">
    <property type="entry name" value="NAT_SF"/>
    <property type="match status" value="1"/>
</dbReference>
<dbReference type="InterPro" id="IPR016181">
    <property type="entry name" value="Acyl_CoA_acyltransferase"/>
</dbReference>
<dbReference type="Pfam" id="PF00583">
    <property type="entry name" value="Acetyltransf_1"/>
    <property type="match status" value="1"/>
</dbReference>
<dbReference type="PANTHER" id="PTHR43877">
    <property type="entry name" value="AMINOALKYLPHOSPHONATE N-ACETYLTRANSFERASE-RELATED-RELATED"/>
    <property type="match status" value="1"/>
</dbReference>
<accession>A0ABX2K4D7</accession>
<dbReference type="RefSeq" id="WP_174469819.1">
    <property type="nucleotide sequence ID" value="NZ_JAGINN010000001.1"/>
</dbReference>
<evidence type="ECO:0000256" key="2">
    <source>
        <dbReference type="ARBA" id="ARBA00023315"/>
    </source>
</evidence>
<keyword evidence="2" id="KW-0012">Acyltransferase</keyword>
<comment type="caution">
    <text evidence="4">The sequence shown here is derived from an EMBL/GenBank/DDBJ whole genome shotgun (WGS) entry which is preliminary data.</text>
</comment>
<dbReference type="InterPro" id="IPR050832">
    <property type="entry name" value="Bact_Acetyltransf"/>
</dbReference>
<dbReference type="EMBL" id="WHOS01000003">
    <property type="protein sequence ID" value="NUA98429.1"/>
    <property type="molecule type" value="Genomic_DNA"/>
</dbReference>
<feature type="domain" description="N-acetyltransferase" evidence="3">
    <location>
        <begin position="16"/>
        <end position="165"/>
    </location>
</feature>
<evidence type="ECO:0000256" key="1">
    <source>
        <dbReference type="ARBA" id="ARBA00022679"/>
    </source>
</evidence>
<evidence type="ECO:0000313" key="5">
    <source>
        <dbReference type="Proteomes" id="UP000605086"/>
    </source>
</evidence>
<dbReference type="SUPFAM" id="SSF55729">
    <property type="entry name" value="Acyl-CoA N-acyltransferases (Nat)"/>
    <property type="match status" value="1"/>
</dbReference>
<dbReference type="PANTHER" id="PTHR43877:SF2">
    <property type="entry name" value="AMINOALKYLPHOSPHONATE N-ACETYLTRANSFERASE-RELATED"/>
    <property type="match status" value="1"/>
</dbReference>
<name>A0ABX2K4D7_9PROT</name>
<dbReference type="Proteomes" id="UP000605086">
    <property type="component" value="Unassembled WGS sequence"/>
</dbReference>
<gene>
    <name evidence="4" type="ORF">GBZ48_03930</name>
</gene>
<reference evidence="4 5" key="1">
    <citation type="submission" date="2019-10" db="EMBL/GenBank/DDBJ databases">
        <title>Genome sequence of Azospirillum melinis.</title>
        <authorList>
            <person name="Ambrosini A."/>
            <person name="Sant'Anna F.H."/>
            <person name="Cassan F.D."/>
            <person name="Souza E.M."/>
            <person name="Passaglia L.M.P."/>
        </authorList>
    </citation>
    <scope>NUCLEOTIDE SEQUENCE [LARGE SCALE GENOMIC DNA]</scope>
    <source>
        <strain evidence="4 5">TMCY0552</strain>
    </source>
</reference>
<organism evidence="4 5">
    <name type="scientific">Azospirillum melinis</name>
    <dbReference type="NCBI Taxonomy" id="328839"/>
    <lineage>
        <taxon>Bacteria</taxon>
        <taxon>Pseudomonadati</taxon>
        <taxon>Pseudomonadota</taxon>
        <taxon>Alphaproteobacteria</taxon>
        <taxon>Rhodospirillales</taxon>
        <taxon>Azospirillaceae</taxon>
        <taxon>Azospirillum</taxon>
    </lineage>
</organism>